<dbReference type="SUPFAM" id="SSF56219">
    <property type="entry name" value="DNase I-like"/>
    <property type="match status" value="1"/>
</dbReference>
<dbReference type="EMBL" id="LRBV02000012">
    <property type="status" value="NOT_ANNOTATED_CDS"/>
    <property type="molecule type" value="Genomic_DNA"/>
</dbReference>
<dbReference type="EnsemblPlants" id="QL12p021894:mrna">
    <property type="protein sequence ID" value="QL12p021894:mrna"/>
    <property type="gene ID" value="QL12p021894"/>
</dbReference>
<dbReference type="PANTHER" id="PTHR33710:SF77">
    <property type="entry name" value="DNASE I-LIKE SUPERFAMILY PROTEIN"/>
    <property type="match status" value="1"/>
</dbReference>
<evidence type="ECO:0008006" key="4">
    <source>
        <dbReference type="Google" id="ProtNLM"/>
    </source>
</evidence>
<dbReference type="AlphaFoldDB" id="A0A7N2N230"/>
<reference evidence="2" key="2">
    <citation type="submission" date="2021-01" db="UniProtKB">
        <authorList>
            <consortium name="EnsemblPlants"/>
        </authorList>
    </citation>
    <scope>IDENTIFICATION</scope>
</reference>
<protein>
    <recommendedName>
        <fullName evidence="4">Reverse transcriptase</fullName>
    </recommendedName>
</protein>
<dbReference type="InParanoid" id="A0A7N2N230"/>
<dbReference type="Gramene" id="QL12p021894:mrna">
    <property type="protein sequence ID" value="QL12p021894:mrna"/>
    <property type="gene ID" value="QL12p021894"/>
</dbReference>
<dbReference type="InterPro" id="IPR036691">
    <property type="entry name" value="Endo/exonu/phosph_ase_sf"/>
</dbReference>
<keyword evidence="1" id="KW-0175">Coiled coil</keyword>
<evidence type="ECO:0000256" key="1">
    <source>
        <dbReference type="SAM" id="Coils"/>
    </source>
</evidence>
<feature type="coiled-coil region" evidence="1">
    <location>
        <begin position="186"/>
        <end position="213"/>
    </location>
</feature>
<proteinExistence type="predicted"/>
<keyword evidence="3" id="KW-1185">Reference proteome</keyword>
<sequence length="233" mass="27587">MLQQGPWSKGVLPRRELGGNLAGWVEISGKEKEVGMIKPEVFKREEVWCKLKELKLLAHQRRLCIGDFNQILFVKEKFSFGDGPIPGAENFQLLVLDLQLCDLVAQGQQFTWMNERDEENFVMERLDRAFASVEWIETYPNYALTNHPIIRSDHGPITLDFELKLPFQRRPFSVRKEFVHWNRKVFGRIEQEINQKKRLLQDLQNNVIFMEDVGQERELRDELECLLKREELM</sequence>
<dbReference type="PANTHER" id="PTHR33710">
    <property type="entry name" value="BNAC02G09200D PROTEIN"/>
    <property type="match status" value="1"/>
</dbReference>
<dbReference type="Proteomes" id="UP000594261">
    <property type="component" value="Chromosome 12"/>
</dbReference>
<name>A0A7N2N230_QUELO</name>
<accession>A0A7N2N230</accession>
<reference evidence="2 3" key="1">
    <citation type="journal article" date="2016" name="G3 (Bethesda)">
        <title>First Draft Assembly and Annotation of the Genome of a California Endemic Oak Quercus lobata Nee (Fagaceae).</title>
        <authorList>
            <person name="Sork V.L."/>
            <person name="Fitz-Gibbon S.T."/>
            <person name="Puiu D."/>
            <person name="Crepeau M."/>
            <person name="Gugger P.F."/>
            <person name="Sherman R."/>
            <person name="Stevens K."/>
            <person name="Langley C.H."/>
            <person name="Pellegrini M."/>
            <person name="Salzberg S.L."/>
        </authorList>
    </citation>
    <scope>NUCLEOTIDE SEQUENCE [LARGE SCALE GENOMIC DNA]</scope>
    <source>
        <strain evidence="2 3">cv. SW786</strain>
    </source>
</reference>
<organism evidence="2 3">
    <name type="scientific">Quercus lobata</name>
    <name type="common">Valley oak</name>
    <dbReference type="NCBI Taxonomy" id="97700"/>
    <lineage>
        <taxon>Eukaryota</taxon>
        <taxon>Viridiplantae</taxon>
        <taxon>Streptophyta</taxon>
        <taxon>Embryophyta</taxon>
        <taxon>Tracheophyta</taxon>
        <taxon>Spermatophyta</taxon>
        <taxon>Magnoliopsida</taxon>
        <taxon>eudicotyledons</taxon>
        <taxon>Gunneridae</taxon>
        <taxon>Pentapetalae</taxon>
        <taxon>rosids</taxon>
        <taxon>fabids</taxon>
        <taxon>Fagales</taxon>
        <taxon>Fagaceae</taxon>
        <taxon>Quercus</taxon>
    </lineage>
</organism>
<dbReference type="OMA" id="NRICPGW"/>
<evidence type="ECO:0000313" key="3">
    <source>
        <dbReference type="Proteomes" id="UP000594261"/>
    </source>
</evidence>
<dbReference type="Gene3D" id="3.60.10.10">
    <property type="entry name" value="Endonuclease/exonuclease/phosphatase"/>
    <property type="match status" value="1"/>
</dbReference>
<evidence type="ECO:0000313" key="2">
    <source>
        <dbReference type="EnsemblPlants" id="QL12p021894:mrna"/>
    </source>
</evidence>